<keyword evidence="3" id="KW-1185">Reference proteome</keyword>
<proteinExistence type="predicted"/>
<feature type="non-terminal residue" evidence="2">
    <location>
        <position position="163"/>
    </location>
</feature>
<reference evidence="2 3" key="1">
    <citation type="submission" date="2014-04" db="EMBL/GenBank/DDBJ databases">
        <authorList>
            <consortium name="DOE Joint Genome Institute"/>
            <person name="Kuo A."/>
            <person name="Ruytinx J."/>
            <person name="Rineau F."/>
            <person name="Colpaert J."/>
            <person name="Kohler A."/>
            <person name="Nagy L.G."/>
            <person name="Floudas D."/>
            <person name="Copeland A."/>
            <person name="Barry K.W."/>
            <person name="Cichocki N."/>
            <person name="Veneault-Fourrey C."/>
            <person name="LaButti K."/>
            <person name="Lindquist E.A."/>
            <person name="Lipzen A."/>
            <person name="Lundell T."/>
            <person name="Morin E."/>
            <person name="Murat C."/>
            <person name="Sun H."/>
            <person name="Tunlid A."/>
            <person name="Henrissat B."/>
            <person name="Grigoriev I.V."/>
            <person name="Hibbett D.S."/>
            <person name="Martin F."/>
            <person name="Nordberg H.P."/>
            <person name="Cantor M.N."/>
            <person name="Hua S.X."/>
        </authorList>
    </citation>
    <scope>NUCLEOTIDE SEQUENCE [LARGE SCALE GENOMIC DNA]</scope>
    <source>
        <strain evidence="2 3">UH-Slu-Lm8-n1</strain>
    </source>
</reference>
<sequence>EELASADDPVADKDFFNITFASLPCSYNNILSAISTSIQLHQKTPTVHELMNLVMNEYDQLLIQNGTKGKSKSDDIAFSADGTSHKGKQHSQKSKFPYNCNNCGWKGHKKEDYWEEGGGKAGKAPKGYKLCGKKSKSKASGSNADVSKSKDDSEPDGVWLVSA</sequence>
<feature type="non-terminal residue" evidence="2">
    <location>
        <position position="1"/>
    </location>
</feature>
<dbReference type="InParanoid" id="A0A0D0AUM2"/>
<dbReference type="EMBL" id="KN835610">
    <property type="protein sequence ID" value="KIK35578.1"/>
    <property type="molecule type" value="Genomic_DNA"/>
</dbReference>
<accession>A0A0D0AUM2</accession>
<dbReference type="OrthoDB" id="3269759at2759"/>
<dbReference type="AlphaFoldDB" id="A0A0D0AUM2"/>
<evidence type="ECO:0000313" key="3">
    <source>
        <dbReference type="Proteomes" id="UP000054485"/>
    </source>
</evidence>
<feature type="region of interest" description="Disordered" evidence="1">
    <location>
        <begin position="114"/>
        <end position="163"/>
    </location>
</feature>
<evidence type="ECO:0000256" key="1">
    <source>
        <dbReference type="SAM" id="MobiDB-lite"/>
    </source>
</evidence>
<evidence type="ECO:0008006" key="4">
    <source>
        <dbReference type="Google" id="ProtNLM"/>
    </source>
</evidence>
<feature type="region of interest" description="Disordered" evidence="1">
    <location>
        <begin position="66"/>
        <end position="93"/>
    </location>
</feature>
<gene>
    <name evidence="2" type="ORF">CY34DRAFT_31147</name>
</gene>
<evidence type="ECO:0000313" key="2">
    <source>
        <dbReference type="EMBL" id="KIK35578.1"/>
    </source>
</evidence>
<name>A0A0D0AUM2_9AGAM</name>
<dbReference type="HOGENOM" id="CLU_1631126_0_0_1"/>
<dbReference type="STRING" id="930992.A0A0D0AUM2"/>
<protein>
    <recommendedName>
        <fullName evidence="4">CCHC-type domain-containing protein</fullName>
    </recommendedName>
</protein>
<dbReference type="Proteomes" id="UP000054485">
    <property type="component" value="Unassembled WGS sequence"/>
</dbReference>
<reference evidence="3" key="2">
    <citation type="submission" date="2015-01" db="EMBL/GenBank/DDBJ databases">
        <title>Evolutionary Origins and Diversification of the Mycorrhizal Mutualists.</title>
        <authorList>
            <consortium name="DOE Joint Genome Institute"/>
            <consortium name="Mycorrhizal Genomics Consortium"/>
            <person name="Kohler A."/>
            <person name="Kuo A."/>
            <person name="Nagy L.G."/>
            <person name="Floudas D."/>
            <person name="Copeland A."/>
            <person name="Barry K.W."/>
            <person name="Cichocki N."/>
            <person name="Veneault-Fourrey C."/>
            <person name="LaButti K."/>
            <person name="Lindquist E.A."/>
            <person name="Lipzen A."/>
            <person name="Lundell T."/>
            <person name="Morin E."/>
            <person name="Murat C."/>
            <person name="Riley R."/>
            <person name="Ohm R."/>
            <person name="Sun H."/>
            <person name="Tunlid A."/>
            <person name="Henrissat B."/>
            <person name="Grigoriev I.V."/>
            <person name="Hibbett D.S."/>
            <person name="Martin F."/>
        </authorList>
    </citation>
    <scope>NUCLEOTIDE SEQUENCE [LARGE SCALE GENOMIC DNA]</scope>
    <source>
        <strain evidence="3">UH-Slu-Lm8-n1</strain>
    </source>
</reference>
<organism evidence="2 3">
    <name type="scientific">Suillus luteus UH-Slu-Lm8-n1</name>
    <dbReference type="NCBI Taxonomy" id="930992"/>
    <lineage>
        <taxon>Eukaryota</taxon>
        <taxon>Fungi</taxon>
        <taxon>Dikarya</taxon>
        <taxon>Basidiomycota</taxon>
        <taxon>Agaricomycotina</taxon>
        <taxon>Agaricomycetes</taxon>
        <taxon>Agaricomycetidae</taxon>
        <taxon>Boletales</taxon>
        <taxon>Suillineae</taxon>
        <taxon>Suillaceae</taxon>
        <taxon>Suillus</taxon>
    </lineage>
</organism>